<gene>
    <name evidence="1" type="ORF">KCMC57_57180</name>
</gene>
<sequence length="49" mass="5430">MSAIALDAAAPEKLESAAVAVPSLQSSQPWRFRLRPESWTLEVVRPPRN</sequence>
<protein>
    <recommendedName>
        <fullName evidence="2">Nitroreductase</fullName>
    </recommendedName>
</protein>
<accession>A0AB33K9A2</accession>
<dbReference type="EMBL" id="AP035881">
    <property type="protein sequence ID" value="BFP49350.1"/>
    <property type="molecule type" value="Genomic_DNA"/>
</dbReference>
<proteinExistence type="predicted"/>
<name>A0AB33K9A2_9ACTN</name>
<evidence type="ECO:0008006" key="2">
    <source>
        <dbReference type="Google" id="ProtNLM"/>
    </source>
</evidence>
<reference evidence="1" key="1">
    <citation type="submission" date="2024-07" db="EMBL/GenBank/DDBJ databases">
        <title>Complete genome sequences of cellulolytic bacteria, Kitasatospora sp. CMC57 and Streptomyces sp. CMC78, isolated from Japanese agricultural soil.</title>
        <authorList>
            <person name="Hashimoto T."/>
            <person name="Ito M."/>
            <person name="Iwamoto M."/>
            <person name="Fukahori D."/>
            <person name="Shoda T."/>
            <person name="Sakoda M."/>
            <person name="Morohoshi T."/>
            <person name="Mitsuboshi M."/>
            <person name="Nishizawa T."/>
        </authorList>
    </citation>
    <scope>NUCLEOTIDE SEQUENCE</scope>
    <source>
        <strain evidence="1">CMC57</strain>
    </source>
</reference>
<organism evidence="1">
    <name type="scientific">Kitasatospora sp. CMC57</name>
    <dbReference type="NCBI Taxonomy" id="3231513"/>
    <lineage>
        <taxon>Bacteria</taxon>
        <taxon>Bacillati</taxon>
        <taxon>Actinomycetota</taxon>
        <taxon>Actinomycetes</taxon>
        <taxon>Kitasatosporales</taxon>
        <taxon>Streptomycetaceae</taxon>
        <taxon>Kitasatospora</taxon>
    </lineage>
</organism>
<evidence type="ECO:0000313" key="1">
    <source>
        <dbReference type="EMBL" id="BFP49350.1"/>
    </source>
</evidence>
<dbReference type="AlphaFoldDB" id="A0AB33K9A2"/>
<dbReference type="RefSeq" id="WP_407991469.1">
    <property type="nucleotide sequence ID" value="NZ_AP035881.2"/>
</dbReference>